<evidence type="ECO:0000313" key="9">
    <source>
        <dbReference type="Proteomes" id="UP001255856"/>
    </source>
</evidence>
<dbReference type="GO" id="GO:0005886">
    <property type="term" value="C:plasma membrane"/>
    <property type="evidence" value="ECO:0007669"/>
    <property type="project" value="UniProtKB-SubCell"/>
</dbReference>
<reference evidence="8" key="1">
    <citation type="submission" date="2021-01" db="EMBL/GenBank/DDBJ databases">
        <authorList>
            <person name="Eckstrom K.M.E."/>
        </authorList>
    </citation>
    <scope>NUCLEOTIDE SEQUENCE</scope>
    <source>
        <strain evidence="8">UVCC 0001</strain>
    </source>
</reference>
<sequence length="208" mass="22934">MLPAVSTLRLHAKARRWNDLLAFGIGFALAVIYHVVHMMPGGIAEASLWGVSGATWRTLDILWAQGLLARTFGHVVGVHRPSLATFANLAFPAGVLVMSKTFEVFTLGIASKILSIVVFLTLVAKLSLEGRESMPQYDATRGRAALVCFALGLMCFPLPELVPEMYWLFHSLWHIFMAAGIFEVYLELSSVEGLKKPIWLPAHMVKIS</sequence>
<evidence type="ECO:0000256" key="7">
    <source>
        <dbReference type="SAM" id="Phobius"/>
    </source>
</evidence>
<keyword evidence="3" id="KW-1003">Cell membrane</keyword>
<evidence type="ECO:0000256" key="4">
    <source>
        <dbReference type="ARBA" id="ARBA00022692"/>
    </source>
</evidence>
<evidence type="ECO:0000256" key="5">
    <source>
        <dbReference type="ARBA" id="ARBA00022989"/>
    </source>
</evidence>
<keyword evidence="6 7" id="KW-0472">Membrane</keyword>
<dbReference type="Pfam" id="PF12036">
    <property type="entry name" value="DUF3522"/>
    <property type="match status" value="1"/>
</dbReference>
<accession>A0AAD9MLM9</accession>
<comment type="subcellular location">
    <subcellularLocation>
        <location evidence="1">Cell membrane</location>
        <topology evidence="1">Multi-pass membrane protein</topology>
    </subcellularLocation>
</comment>
<feature type="transmembrane region" description="Helical" evidence="7">
    <location>
        <begin position="20"/>
        <end position="39"/>
    </location>
</feature>
<feature type="transmembrane region" description="Helical" evidence="7">
    <location>
        <begin position="104"/>
        <end position="128"/>
    </location>
</feature>
<dbReference type="InterPro" id="IPR021910">
    <property type="entry name" value="NGX6/PGAP6/MYMK"/>
</dbReference>
<gene>
    <name evidence="8" type="ORF">QBZ16_003248</name>
</gene>
<evidence type="ECO:0000256" key="6">
    <source>
        <dbReference type="ARBA" id="ARBA00023136"/>
    </source>
</evidence>
<keyword evidence="5 7" id="KW-1133">Transmembrane helix</keyword>
<evidence type="ECO:0000256" key="3">
    <source>
        <dbReference type="ARBA" id="ARBA00022475"/>
    </source>
</evidence>
<dbReference type="Proteomes" id="UP001255856">
    <property type="component" value="Unassembled WGS sequence"/>
</dbReference>
<comment type="caution">
    <text evidence="8">The sequence shown here is derived from an EMBL/GenBank/DDBJ whole genome shotgun (WGS) entry which is preliminary data.</text>
</comment>
<dbReference type="AlphaFoldDB" id="A0AAD9MLM9"/>
<keyword evidence="4 7" id="KW-0812">Transmembrane</keyword>
<name>A0AAD9MLM9_PROWI</name>
<proteinExistence type="inferred from homology"/>
<feature type="transmembrane region" description="Helical" evidence="7">
    <location>
        <begin position="140"/>
        <end position="159"/>
    </location>
</feature>
<organism evidence="8 9">
    <name type="scientific">Prototheca wickerhamii</name>
    <dbReference type="NCBI Taxonomy" id="3111"/>
    <lineage>
        <taxon>Eukaryota</taxon>
        <taxon>Viridiplantae</taxon>
        <taxon>Chlorophyta</taxon>
        <taxon>core chlorophytes</taxon>
        <taxon>Trebouxiophyceae</taxon>
        <taxon>Chlorellales</taxon>
        <taxon>Chlorellaceae</taxon>
        <taxon>Prototheca</taxon>
    </lineage>
</organism>
<evidence type="ECO:0000256" key="1">
    <source>
        <dbReference type="ARBA" id="ARBA00004651"/>
    </source>
</evidence>
<protein>
    <submittedName>
        <fullName evidence="8">Uncharacterized protein</fullName>
    </submittedName>
</protein>
<comment type="similarity">
    <text evidence="2">Belongs to the TMEM8 family.</text>
</comment>
<keyword evidence="9" id="KW-1185">Reference proteome</keyword>
<evidence type="ECO:0000313" key="8">
    <source>
        <dbReference type="EMBL" id="KAK2078408.1"/>
    </source>
</evidence>
<evidence type="ECO:0000256" key="2">
    <source>
        <dbReference type="ARBA" id="ARBA00005542"/>
    </source>
</evidence>
<dbReference type="EMBL" id="JASFZW010000004">
    <property type="protein sequence ID" value="KAK2078408.1"/>
    <property type="molecule type" value="Genomic_DNA"/>
</dbReference>